<dbReference type="EMBL" id="CAUOFW020002101">
    <property type="protein sequence ID" value="CAK9151126.1"/>
    <property type="molecule type" value="Genomic_DNA"/>
</dbReference>
<gene>
    <name evidence="2" type="ORF">ILEXP_LOCUS19281</name>
</gene>
<sequence length="129" mass="14762">MIQENQGRPAEAETNRHRQQQPHAKKQKKMPKRRVAHSRNNQLKQTPTESSNREQKNQSLNKRIAKPAAGGRENICSKAVTKEAKMALILQDKDPKEKPTDHNGIENVIMNLGRQPFRNNIKVPSIFIP</sequence>
<feature type="compositionally biased region" description="Polar residues" evidence="1">
    <location>
        <begin position="38"/>
        <end position="50"/>
    </location>
</feature>
<comment type="caution">
    <text evidence="2">The sequence shown here is derived from an EMBL/GenBank/DDBJ whole genome shotgun (WGS) entry which is preliminary data.</text>
</comment>
<reference evidence="2 3" key="1">
    <citation type="submission" date="2024-02" db="EMBL/GenBank/DDBJ databases">
        <authorList>
            <person name="Vignale AGUSTIN F."/>
            <person name="Sosa J E."/>
            <person name="Modenutti C."/>
        </authorList>
    </citation>
    <scope>NUCLEOTIDE SEQUENCE [LARGE SCALE GENOMIC DNA]</scope>
</reference>
<protein>
    <submittedName>
        <fullName evidence="2">Uncharacterized protein</fullName>
    </submittedName>
</protein>
<evidence type="ECO:0000313" key="2">
    <source>
        <dbReference type="EMBL" id="CAK9151126.1"/>
    </source>
</evidence>
<accession>A0ABC8S1M5</accession>
<dbReference type="Proteomes" id="UP001642360">
    <property type="component" value="Unassembled WGS sequence"/>
</dbReference>
<feature type="region of interest" description="Disordered" evidence="1">
    <location>
        <begin position="1"/>
        <end position="76"/>
    </location>
</feature>
<dbReference type="AlphaFoldDB" id="A0ABC8S1M5"/>
<keyword evidence="3" id="KW-1185">Reference proteome</keyword>
<evidence type="ECO:0000313" key="3">
    <source>
        <dbReference type="Proteomes" id="UP001642360"/>
    </source>
</evidence>
<evidence type="ECO:0000256" key="1">
    <source>
        <dbReference type="SAM" id="MobiDB-lite"/>
    </source>
</evidence>
<name>A0ABC8S1M5_9AQUA</name>
<proteinExistence type="predicted"/>
<feature type="compositionally biased region" description="Basic residues" evidence="1">
    <location>
        <begin position="17"/>
        <end position="37"/>
    </location>
</feature>
<organism evidence="2 3">
    <name type="scientific">Ilex paraguariensis</name>
    <name type="common">yerba mate</name>
    <dbReference type="NCBI Taxonomy" id="185542"/>
    <lineage>
        <taxon>Eukaryota</taxon>
        <taxon>Viridiplantae</taxon>
        <taxon>Streptophyta</taxon>
        <taxon>Embryophyta</taxon>
        <taxon>Tracheophyta</taxon>
        <taxon>Spermatophyta</taxon>
        <taxon>Magnoliopsida</taxon>
        <taxon>eudicotyledons</taxon>
        <taxon>Gunneridae</taxon>
        <taxon>Pentapetalae</taxon>
        <taxon>asterids</taxon>
        <taxon>campanulids</taxon>
        <taxon>Aquifoliales</taxon>
        <taxon>Aquifoliaceae</taxon>
        <taxon>Ilex</taxon>
    </lineage>
</organism>